<gene>
    <name evidence="1" type="ORF">GCM10022212_32280</name>
</gene>
<evidence type="ECO:0000313" key="2">
    <source>
        <dbReference type="Proteomes" id="UP001501353"/>
    </source>
</evidence>
<comment type="caution">
    <text evidence="1">The sequence shown here is derived from an EMBL/GenBank/DDBJ whole genome shotgun (WGS) entry which is preliminary data.</text>
</comment>
<sequence>MATAIINSISENPVVCRGENGVLIMVALRVWAKYKRVSFEKSARDLTVGRGDFAARQVDRGALRTWRWQA</sequence>
<reference evidence="2" key="1">
    <citation type="journal article" date="2019" name="Int. J. Syst. Evol. Microbiol.">
        <title>The Global Catalogue of Microorganisms (GCM) 10K type strain sequencing project: providing services to taxonomists for standard genome sequencing and annotation.</title>
        <authorList>
            <consortium name="The Broad Institute Genomics Platform"/>
            <consortium name="The Broad Institute Genome Sequencing Center for Infectious Disease"/>
            <person name="Wu L."/>
            <person name="Ma J."/>
        </authorList>
    </citation>
    <scope>NUCLEOTIDE SEQUENCE [LARGE SCALE GENOMIC DNA]</scope>
    <source>
        <strain evidence="2">JCM 16673</strain>
    </source>
</reference>
<accession>A0ABP7TU18</accession>
<dbReference type="EMBL" id="BAAAZE010000013">
    <property type="protein sequence ID" value="GAA4031287.1"/>
    <property type="molecule type" value="Genomic_DNA"/>
</dbReference>
<proteinExistence type="predicted"/>
<dbReference type="Proteomes" id="UP001501353">
    <property type="component" value="Unassembled WGS sequence"/>
</dbReference>
<protein>
    <submittedName>
        <fullName evidence="1">Uncharacterized protein</fullName>
    </submittedName>
</protein>
<keyword evidence="2" id="KW-1185">Reference proteome</keyword>
<organism evidence="1 2">
    <name type="scientific">Actimicrobium antarcticum</name>
    <dbReference type="NCBI Taxonomy" id="1051899"/>
    <lineage>
        <taxon>Bacteria</taxon>
        <taxon>Pseudomonadati</taxon>
        <taxon>Pseudomonadota</taxon>
        <taxon>Betaproteobacteria</taxon>
        <taxon>Burkholderiales</taxon>
        <taxon>Oxalobacteraceae</taxon>
        <taxon>Actimicrobium</taxon>
    </lineage>
</organism>
<name>A0ABP7TU18_9BURK</name>
<evidence type="ECO:0000313" key="1">
    <source>
        <dbReference type="EMBL" id="GAA4031287.1"/>
    </source>
</evidence>